<dbReference type="EMBL" id="AP026709">
    <property type="protein sequence ID" value="BDQ38981.1"/>
    <property type="molecule type" value="Genomic_DNA"/>
</dbReference>
<dbReference type="InterPro" id="IPR028082">
    <property type="entry name" value="Peripla_BP_I"/>
</dbReference>
<gene>
    <name evidence="1" type="ORF">SYK_33410</name>
</gene>
<reference evidence="1 2" key="1">
    <citation type="submission" date="2022-08" db="EMBL/GenBank/DDBJ databases">
        <title>Genome Sequence of the sulphate-reducing bacterium, Pseudodesulfovibrio sp. SYK.</title>
        <authorList>
            <person name="Kondo R."/>
            <person name="Kataoka T."/>
        </authorList>
    </citation>
    <scope>NUCLEOTIDE SEQUENCE [LARGE SCALE GENOMIC DNA]</scope>
    <source>
        <strain evidence="1 2">SYK</strain>
    </source>
</reference>
<proteinExistence type="predicted"/>
<name>A0ABM8B5G6_9BACT</name>
<dbReference type="Gene3D" id="3.40.50.2300">
    <property type="match status" value="2"/>
</dbReference>
<evidence type="ECO:0008006" key="3">
    <source>
        <dbReference type="Google" id="ProtNLM"/>
    </source>
</evidence>
<sequence>MHRTYFSDIPRFFVVLILLTVFAWGCAPMQQSVKSVDMLSTPNLLMEADAAWEAKQYESTELYYAAALDRQDLVRSELPLVYGRLAESAYRNGHYHQARIALEKWANQDTSALELASWETIYLNTMAALGKTERLHNHLKWLQDSTKTPWTTKQVVALWYSDYFRKMDDPERSLDVLSEYYQQAPEPSAKAGFEQAFRQQLAESSESEIEILSKIVDTTNQWQFPYALVSFEQGVRIAVDADTWSSAWRTMRNLTTKSSLVDTMSLESVLVDLEARYGVPRIGLALALPITGPYAKVGVKILRGAGLAQWRLAQNGIEVDVRVINTEISGWQTRLAELPSHYSVVGGPLRVSAFKQLYEGENSDQSVLKERAVFTFMSSLGELTEGRDAWRFFASRNDEVRSLVSMAVDELGITDLAVFYPEEKFGRTMAETFYREATPLGGRIKGMQSYPPKNLKKWSKRVGKLLNVPADFSENKDVPLEMPDFGAVFIPDGWRQAQTLLPNFFFYEGDQLVFLGPGLWSRALDTAKGIDEHYYRLAVCPGAWWEQSDGGRALQTALTEEGLGQADFWVALGYDFIRFAGRLGSLPSTWTGRDVNSRIHAAQDMDFSIARLTWDDSGVASQDLYLFSPVRNGKRLINAEKISSRISQASARREKRMGAYEKRMKEQGYKLSEDGQWITIEEKTPDMPPEQ</sequence>
<dbReference type="Proteomes" id="UP001317742">
    <property type="component" value="Chromosome"/>
</dbReference>
<dbReference type="SUPFAM" id="SSF53822">
    <property type="entry name" value="Periplasmic binding protein-like I"/>
    <property type="match status" value="1"/>
</dbReference>
<evidence type="ECO:0000313" key="2">
    <source>
        <dbReference type="Proteomes" id="UP001317742"/>
    </source>
</evidence>
<accession>A0ABM8B5G6</accession>
<evidence type="ECO:0000313" key="1">
    <source>
        <dbReference type="EMBL" id="BDQ38981.1"/>
    </source>
</evidence>
<protein>
    <recommendedName>
        <fullName evidence="3">Leucine-binding protein domain-containing protein</fullName>
    </recommendedName>
</protein>
<dbReference type="RefSeq" id="WP_281761464.1">
    <property type="nucleotide sequence ID" value="NZ_AP026709.1"/>
</dbReference>
<organism evidence="1 2">
    <name type="scientific">Pseudodesulfovibrio nedwellii</name>
    <dbReference type="NCBI Taxonomy" id="2973072"/>
    <lineage>
        <taxon>Bacteria</taxon>
        <taxon>Pseudomonadati</taxon>
        <taxon>Thermodesulfobacteriota</taxon>
        <taxon>Desulfovibrionia</taxon>
        <taxon>Desulfovibrionales</taxon>
        <taxon>Desulfovibrionaceae</taxon>
    </lineage>
</organism>
<keyword evidence="2" id="KW-1185">Reference proteome</keyword>